<feature type="transmembrane region" description="Helical" evidence="1">
    <location>
        <begin position="27"/>
        <end position="49"/>
    </location>
</feature>
<feature type="non-terminal residue" evidence="2">
    <location>
        <position position="1"/>
    </location>
</feature>
<keyword evidence="1" id="KW-1133">Transmembrane helix</keyword>
<dbReference type="AlphaFoldDB" id="A0A2M8P7G3"/>
<name>A0A2M8P7G3_9CHLR</name>
<reference evidence="2 3" key="1">
    <citation type="submission" date="2017-11" db="EMBL/GenBank/DDBJ databases">
        <title>Evolution of Phototrophy in the Chloroflexi Phylum Driven by Horizontal Gene Transfer.</title>
        <authorList>
            <person name="Ward L.M."/>
            <person name="Hemp J."/>
            <person name="Shih P.M."/>
            <person name="Mcglynn S.E."/>
            <person name="Fischer W."/>
        </authorList>
    </citation>
    <scope>NUCLEOTIDE SEQUENCE [LARGE SCALE GENOMIC DNA]</scope>
    <source>
        <strain evidence="2">JP3_13</strain>
    </source>
</reference>
<comment type="caution">
    <text evidence="2">The sequence shown here is derived from an EMBL/GenBank/DDBJ whole genome shotgun (WGS) entry which is preliminary data.</text>
</comment>
<accession>A0A2M8P7G3</accession>
<keyword evidence="1" id="KW-0472">Membrane</keyword>
<dbReference type="Proteomes" id="UP000229681">
    <property type="component" value="Unassembled WGS sequence"/>
</dbReference>
<gene>
    <name evidence="2" type="ORF">CUN49_18455</name>
</gene>
<dbReference type="EMBL" id="PGTM01000913">
    <property type="protein sequence ID" value="PJF33490.1"/>
    <property type="molecule type" value="Genomic_DNA"/>
</dbReference>
<protein>
    <submittedName>
        <fullName evidence="2">ABC transporter permease</fullName>
    </submittedName>
</protein>
<evidence type="ECO:0000313" key="3">
    <source>
        <dbReference type="Proteomes" id="UP000229681"/>
    </source>
</evidence>
<evidence type="ECO:0000313" key="2">
    <source>
        <dbReference type="EMBL" id="PJF33490.1"/>
    </source>
</evidence>
<organism evidence="2 3">
    <name type="scientific">Candidatus Thermofonsia Clade 1 bacterium</name>
    <dbReference type="NCBI Taxonomy" id="2364210"/>
    <lineage>
        <taxon>Bacteria</taxon>
        <taxon>Bacillati</taxon>
        <taxon>Chloroflexota</taxon>
        <taxon>Candidatus Thermofontia</taxon>
        <taxon>Candidatus Thermofonsia Clade 1</taxon>
    </lineage>
</organism>
<evidence type="ECO:0000256" key="1">
    <source>
        <dbReference type="SAM" id="Phobius"/>
    </source>
</evidence>
<proteinExistence type="predicted"/>
<keyword evidence="1" id="KW-0812">Transmembrane</keyword>
<sequence length="73" mass="7986">ILSLIPITAPLAMTLRAAVTTVPLIEVLSSVVLLSLTIIACVWLAARLFRVNTLLSGRPPKLRDVLRLVRERA</sequence>